<evidence type="ECO:0000256" key="8">
    <source>
        <dbReference type="RuleBase" id="RU363090"/>
    </source>
</evidence>
<accession>A0A6A6MED4</accession>
<comment type="caution">
    <text evidence="9">The sequence shown here is derived from an EMBL/GenBank/DDBJ whole genome shotgun (WGS) entry which is preliminary data.</text>
</comment>
<keyword evidence="10" id="KW-1185">Reference proteome</keyword>
<evidence type="ECO:0000256" key="7">
    <source>
        <dbReference type="ARBA" id="ARBA00036525"/>
    </source>
</evidence>
<dbReference type="PANTHER" id="PTHR12400">
    <property type="entry name" value="INOSITOL POLYPHOSPHATE KINASE"/>
    <property type="match status" value="1"/>
</dbReference>
<dbReference type="InterPro" id="IPR038286">
    <property type="entry name" value="IPK_sf"/>
</dbReference>
<dbReference type="EC" id="2.7.1.151" evidence="8"/>
<evidence type="ECO:0000313" key="10">
    <source>
        <dbReference type="Proteomes" id="UP000467840"/>
    </source>
</evidence>
<reference evidence="9 10" key="1">
    <citation type="journal article" date="2020" name="Mol. Plant">
        <title>The Chromosome-Based Rubber Tree Genome Provides New Insights into Spurge Genome Evolution and Rubber Biosynthesis.</title>
        <authorList>
            <person name="Liu J."/>
            <person name="Shi C."/>
            <person name="Shi C.C."/>
            <person name="Li W."/>
            <person name="Zhang Q.J."/>
            <person name="Zhang Y."/>
            <person name="Li K."/>
            <person name="Lu H.F."/>
            <person name="Shi C."/>
            <person name="Zhu S.T."/>
            <person name="Xiao Z.Y."/>
            <person name="Nan H."/>
            <person name="Yue Y."/>
            <person name="Zhu X.G."/>
            <person name="Wu Y."/>
            <person name="Hong X.N."/>
            <person name="Fan G.Y."/>
            <person name="Tong Y."/>
            <person name="Zhang D."/>
            <person name="Mao C.L."/>
            <person name="Liu Y.L."/>
            <person name="Hao S.J."/>
            <person name="Liu W.Q."/>
            <person name="Lv M.Q."/>
            <person name="Zhang H.B."/>
            <person name="Liu Y."/>
            <person name="Hu-Tang G.R."/>
            <person name="Wang J.P."/>
            <person name="Wang J.H."/>
            <person name="Sun Y.H."/>
            <person name="Ni S.B."/>
            <person name="Chen W.B."/>
            <person name="Zhang X.C."/>
            <person name="Jiao Y.N."/>
            <person name="Eichler E.E."/>
            <person name="Li G.H."/>
            <person name="Liu X."/>
            <person name="Gao L.Z."/>
        </authorList>
    </citation>
    <scope>NUCLEOTIDE SEQUENCE [LARGE SCALE GENOMIC DNA]</scope>
    <source>
        <strain evidence="10">cv. GT1</strain>
        <tissue evidence="9">Leaf</tissue>
    </source>
</reference>
<dbReference type="GO" id="GO:0005524">
    <property type="term" value="F:ATP binding"/>
    <property type="evidence" value="ECO:0007669"/>
    <property type="project" value="UniProtKB-KW"/>
</dbReference>
<organism evidence="9 10">
    <name type="scientific">Hevea brasiliensis</name>
    <name type="common">Para rubber tree</name>
    <name type="synonym">Siphonia brasiliensis</name>
    <dbReference type="NCBI Taxonomy" id="3981"/>
    <lineage>
        <taxon>Eukaryota</taxon>
        <taxon>Viridiplantae</taxon>
        <taxon>Streptophyta</taxon>
        <taxon>Embryophyta</taxon>
        <taxon>Tracheophyta</taxon>
        <taxon>Spermatophyta</taxon>
        <taxon>Magnoliopsida</taxon>
        <taxon>eudicotyledons</taxon>
        <taxon>Gunneridae</taxon>
        <taxon>Pentapetalae</taxon>
        <taxon>rosids</taxon>
        <taxon>fabids</taxon>
        <taxon>Malpighiales</taxon>
        <taxon>Euphorbiaceae</taxon>
        <taxon>Crotonoideae</taxon>
        <taxon>Micrandreae</taxon>
        <taxon>Hevea</taxon>
    </lineage>
</organism>
<evidence type="ECO:0000256" key="6">
    <source>
        <dbReference type="ARBA" id="ARBA00036164"/>
    </source>
</evidence>
<dbReference type="GO" id="GO:0005634">
    <property type="term" value="C:nucleus"/>
    <property type="evidence" value="ECO:0007669"/>
    <property type="project" value="TreeGrafter"/>
</dbReference>
<dbReference type="Pfam" id="PF03770">
    <property type="entry name" value="IPK"/>
    <property type="match status" value="1"/>
</dbReference>
<keyword evidence="5 8" id="KW-0067">ATP-binding</keyword>
<keyword evidence="3 8" id="KW-0547">Nucleotide-binding</keyword>
<evidence type="ECO:0000256" key="3">
    <source>
        <dbReference type="ARBA" id="ARBA00022741"/>
    </source>
</evidence>
<evidence type="ECO:0000256" key="1">
    <source>
        <dbReference type="ARBA" id="ARBA00007374"/>
    </source>
</evidence>
<dbReference type="GO" id="GO:0008440">
    <property type="term" value="F:inositol-1,4,5-trisphosphate 3-kinase activity"/>
    <property type="evidence" value="ECO:0007669"/>
    <property type="project" value="TreeGrafter"/>
</dbReference>
<keyword evidence="2 8" id="KW-0808">Transferase</keyword>
<dbReference type="InterPro" id="IPR005522">
    <property type="entry name" value="IPK"/>
</dbReference>
<keyword evidence="4 8" id="KW-0418">Kinase</keyword>
<sequence>MLKIPEHQVAGHKACHGLLGALMDDSGRFYKPLQDDERGPREVTFYASFSSNTMDVVSGHSHPSIMYSKIGSRTWYPQVPEDYIQRCLKKNRETSSLSLGFRLSGLQVHGNKESGFWKPEREVVWKLTADGIQLVLRKLVSSNSSADPYLVPDSLFASSVYGGSTGILAQLL</sequence>
<dbReference type="EMBL" id="JAAGAX010000006">
    <property type="protein sequence ID" value="KAF2311614.1"/>
    <property type="molecule type" value="Genomic_DNA"/>
</dbReference>
<dbReference type="Gene3D" id="3.30.470.160">
    <property type="entry name" value="Inositol polyphosphate kinase"/>
    <property type="match status" value="1"/>
</dbReference>
<evidence type="ECO:0000256" key="5">
    <source>
        <dbReference type="ARBA" id="ARBA00022840"/>
    </source>
</evidence>
<comment type="catalytic activity">
    <reaction evidence="7 8">
        <text>1D-myo-inositol 1,3,4,6-tetrakisphosphate + ATP = 1D-myo-inositol 1,3,4,5,6-pentakisphosphate + ADP + H(+)</text>
        <dbReference type="Rhea" id="RHEA:12717"/>
        <dbReference type="ChEBI" id="CHEBI:15378"/>
        <dbReference type="ChEBI" id="CHEBI:30616"/>
        <dbReference type="ChEBI" id="CHEBI:57660"/>
        <dbReference type="ChEBI" id="CHEBI:57733"/>
        <dbReference type="ChEBI" id="CHEBI:456216"/>
        <dbReference type="EC" id="2.7.1.140"/>
    </reaction>
</comment>
<dbReference type="SUPFAM" id="SSF56104">
    <property type="entry name" value="SAICAR synthase-like"/>
    <property type="match status" value="1"/>
</dbReference>
<gene>
    <name evidence="9" type="ORF">GH714_025274</name>
</gene>
<dbReference type="GO" id="GO:0051765">
    <property type="term" value="F:inositol tetrakisphosphate kinase activity"/>
    <property type="evidence" value="ECO:0007669"/>
    <property type="project" value="TreeGrafter"/>
</dbReference>
<comment type="catalytic activity">
    <reaction evidence="6 8">
        <text>1D-myo-inositol 1,4,5-trisphosphate + 2 ATP = 1D-myo-inositol 1,3,4,5,6-pentakisphosphate + 2 ADP + 2 H(+)</text>
        <dbReference type="Rhea" id="RHEA:32359"/>
        <dbReference type="ChEBI" id="CHEBI:15378"/>
        <dbReference type="ChEBI" id="CHEBI:30616"/>
        <dbReference type="ChEBI" id="CHEBI:57733"/>
        <dbReference type="ChEBI" id="CHEBI:203600"/>
        <dbReference type="ChEBI" id="CHEBI:456216"/>
        <dbReference type="EC" id="2.7.1.151"/>
    </reaction>
</comment>
<protein>
    <recommendedName>
        <fullName evidence="8">Inositol polyphosphate multikinase</fullName>
        <ecNumber evidence="8">2.7.1.140</ecNumber>
        <ecNumber evidence="8">2.7.1.151</ecNumber>
    </recommendedName>
</protein>
<comment type="similarity">
    <text evidence="1 8">Belongs to the inositol phosphokinase (IPK) family.</text>
</comment>
<dbReference type="Proteomes" id="UP000467840">
    <property type="component" value="Chromosome 14"/>
</dbReference>
<evidence type="ECO:0000313" key="9">
    <source>
        <dbReference type="EMBL" id="KAF2311614.1"/>
    </source>
</evidence>
<dbReference type="GO" id="GO:0005737">
    <property type="term" value="C:cytoplasm"/>
    <property type="evidence" value="ECO:0007669"/>
    <property type="project" value="TreeGrafter"/>
</dbReference>
<name>A0A6A6MED4_HEVBR</name>
<evidence type="ECO:0000256" key="2">
    <source>
        <dbReference type="ARBA" id="ARBA00022679"/>
    </source>
</evidence>
<dbReference type="AlphaFoldDB" id="A0A6A6MED4"/>
<proteinExistence type="inferred from homology"/>
<evidence type="ECO:0000256" key="4">
    <source>
        <dbReference type="ARBA" id="ARBA00022777"/>
    </source>
</evidence>
<dbReference type="EC" id="2.7.1.140" evidence="8"/>
<comment type="function">
    <text evidence="8">Inositol phosphate kinase with a broad substrate specificity.</text>
</comment>
<dbReference type="GO" id="GO:0032958">
    <property type="term" value="P:inositol phosphate biosynthetic process"/>
    <property type="evidence" value="ECO:0007669"/>
    <property type="project" value="InterPro"/>
</dbReference>
<dbReference type="PANTHER" id="PTHR12400:SF51">
    <property type="entry name" value="INOSITOL POLYPHOSPHATE MULTIKINASE"/>
    <property type="match status" value="1"/>
</dbReference>